<dbReference type="GO" id="GO:0022857">
    <property type="term" value="F:transmembrane transporter activity"/>
    <property type="evidence" value="ECO:0007669"/>
    <property type="project" value="InterPro"/>
</dbReference>
<feature type="transmembrane region" description="Helical" evidence="7">
    <location>
        <begin position="163"/>
        <end position="184"/>
    </location>
</feature>
<dbReference type="Gene3D" id="2.130.10.10">
    <property type="entry name" value="YVTN repeat-like/Quinoprotein amine dehydrogenase"/>
    <property type="match status" value="1"/>
</dbReference>
<accession>A0A182LZG5</accession>
<keyword evidence="3" id="KW-0677">Repeat</keyword>
<feature type="repeat" description="WD" evidence="5">
    <location>
        <begin position="718"/>
        <end position="759"/>
    </location>
</feature>
<dbReference type="FunFam" id="2.130.10.10:FF:000509">
    <property type="entry name" value="U3 small nucleolar RNA-interacting protein"/>
    <property type="match status" value="1"/>
</dbReference>
<comment type="subcellular location">
    <subcellularLocation>
        <location evidence="1">Nucleus</location>
    </subcellularLocation>
</comment>
<dbReference type="EMBL" id="AXCM01004465">
    <property type="status" value="NOT_ANNOTATED_CDS"/>
    <property type="molecule type" value="Genomic_DNA"/>
</dbReference>
<dbReference type="PROSITE" id="PS50294">
    <property type="entry name" value="WD_REPEATS_REGION"/>
    <property type="match status" value="3"/>
</dbReference>
<evidence type="ECO:0000313" key="8">
    <source>
        <dbReference type="EnsemblMetazoa" id="ACUA005694-PA"/>
    </source>
</evidence>
<feature type="transmembrane region" description="Helical" evidence="7">
    <location>
        <begin position="262"/>
        <end position="281"/>
    </location>
</feature>
<reference evidence="9" key="1">
    <citation type="submission" date="2013-09" db="EMBL/GenBank/DDBJ databases">
        <title>The Genome Sequence of Anopheles culicifacies species A.</title>
        <authorList>
            <consortium name="The Broad Institute Genomics Platform"/>
            <person name="Neafsey D.E."/>
            <person name="Besansky N."/>
            <person name="Howell P."/>
            <person name="Walton C."/>
            <person name="Young S.K."/>
            <person name="Zeng Q."/>
            <person name="Gargeya S."/>
            <person name="Fitzgerald M."/>
            <person name="Haas B."/>
            <person name="Abouelleil A."/>
            <person name="Allen A.W."/>
            <person name="Alvarado L."/>
            <person name="Arachchi H.M."/>
            <person name="Berlin A.M."/>
            <person name="Chapman S.B."/>
            <person name="Gainer-Dewar J."/>
            <person name="Goldberg J."/>
            <person name="Griggs A."/>
            <person name="Gujja S."/>
            <person name="Hansen M."/>
            <person name="Howarth C."/>
            <person name="Imamovic A."/>
            <person name="Ireland A."/>
            <person name="Larimer J."/>
            <person name="McCowan C."/>
            <person name="Murphy C."/>
            <person name="Pearson M."/>
            <person name="Poon T.W."/>
            <person name="Priest M."/>
            <person name="Roberts A."/>
            <person name="Saif S."/>
            <person name="Shea T."/>
            <person name="Sisk P."/>
            <person name="Sykes S."/>
            <person name="Wortman J."/>
            <person name="Nusbaum C."/>
            <person name="Birren B."/>
        </authorList>
    </citation>
    <scope>NUCLEOTIDE SEQUENCE [LARGE SCALE GENOMIC DNA]</scope>
    <source>
        <strain evidence="9">A-37</strain>
    </source>
</reference>
<feature type="transmembrane region" description="Helical" evidence="7">
    <location>
        <begin position="323"/>
        <end position="347"/>
    </location>
</feature>
<feature type="transmembrane region" description="Helical" evidence="7">
    <location>
        <begin position="449"/>
        <end position="471"/>
    </location>
</feature>
<feature type="repeat" description="WD" evidence="5">
    <location>
        <begin position="850"/>
        <end position="891"/>
    </location>
</feature>
<evidence type="ECO:0000256" key="1">
    <source>
        <dbReference type="ARBA" id="ARBA00004123"/>
    </source>
</evidence>
<reference evidence="8" key="2">
    <citation type="submission" date="2020-05" db="UniProtKB">
        <authorList>
            <consortium name="EnsemblMetazoa"/>
        </authorList>
    </citation>
    <scope>IDENTIFICATION</scope>
    <source>
        <strain evidence="8">A-37</strain>
    </source>
</reference>
<dbReference type="Gene3D" id="1.20.1250.20">
    <property type="entry name" value="MFS general substrate transporter like domains"/>
    <property type="match status" value="1"/>
</dbReference>
<feature type="transmembrane region" description="Helical" evidence="7">
    <location>
        <begin position="71"/>
        <end position="92"/>
    </location>
</feature>
<dbReference type="InterPro" id="IPR036322">
    <property type="entry name" value="WD40_repeat_dom_sf"/>
</dbReference>
<dbReference type="Pfam" id="PF07690">
    <property type="entry name" value="MFS_1"/>
    <property type="match status" value="1"/>
</dbReference>
<dbReference type="InterPro" id="IPR011701">
    <property type="entry name" value="MFS"/>
</dbReference>
<dbReference type="InterPro" id="IPR036259">
    <property type="entry name" value="MFS_trans_sf"/>
</dbReference>
<feature type="repeat" description="WD" evidence="5">
    <location>
        <begin position="760"/>
        <end position="801"/>
    </location>
</feature>
<dbReference type="PANTHER" id="PTHR19865">
    <property type="entry name" value="U3 SMALL NUCLEOLAR RNA INTERACTING PROTEIN 2"/>
    <property type="match status" value="1"/>
</dbReference>
<dbReference type="Proteomes" id="UP000075883">
    <property type="component" value="Unassembled WGS sequence"/>
</dbReference>
<evidence type="ECO:0000256" key="5">
    <source>
        <dbReference type="PROSITE-ProRule" id="PRU00221"/>
    </source>
</evidence>
<feature type="transmembrane region" description="Helical" evidence="7">
    <location>
        <begin position="128"/>
        <end position="151"/>
    </location>
</feature>
<dbReference type="STRING" id="139723.A0A182LZG5"/>
<dbReference type="PANTHER" id="PTHR19865:SF0">
    <property type="entry name" value="U3 SMALL NUCLEOLAR RNA-INTERACTING PROTEIN 2"/>
    <property type="match status" value="1"/>
</dbReference>
<evidence type="ECO:0000256" key="2">
    <source>
        <dbReference type="ARBA" id="ARBA00022574"/>
    </source>
</evidence>
<sequence length="946" mass="103837">MRSDMRRPSLSGRTSDEDTPLLAAPSLTSMAASTSTSPTAATATAATSSSCSSSGARVSGKSDRYCTFEPILVLLCFGLSVSGVVLADQIIYQSCVVTLGYDRGLCAQLGTKSNSTDVAQLETIVQPYAARITMMNTILMSVLPALCALFMGPWSDKFGRKPAMIVPSVGFIMTYVMIGILSLLSKHFLVDPWCYVVAHIPAAVLGGSTVLMAAIFSYLTDTTTEHNRTVRIGILQACTMLGAFVGLLSSSFILQWTNVPTMFFLSAGAVSASCAFLYFCLEDSIKPDASMVHRQAREIFRLSHLCELLRTFFKKRSSYDRGIVWLTISIGVITVLGAGGGTVFFLYTRRQFGWTIQEFTIWQAVELLSIVAGNVIGISVLKTLLKLPDIWLALLSVLNYSLDALIKGLARQGWELYLATGITPLKATEGAALMAICSSIIPSSEIAKFYSIAMAMTNTVSLASAPLFTYIYNATVATAPQVFNFVSSGIFSLNVVLVGVIAVLLRKRRKAQRSKSGPKGNIVPTKTSRREFEDEDIDSDEELEKQQRKQPEIDDDVAELETTQDKRIRLAKQYLRQVQEEEQERDDYADESELASGMARTLKASYLSATGKSHRTLGGKYTGYELTKAVSFHWKKQRLSPTCCALSADDAFLYVGCKSGWVVRWNVKLKQRTACFQATKSVIHSIAVSHDMKYLVVADGTEEIKVLDGVSLVQLNTLKGHSKPVTGVVFRLNSYQLFSCSADRTVKVWSLDEMVYIETLYGHQSQISGIDALSLERIVTSGGMDQTLRIWKVAEESQLVFNSIAEDFSAVKFVSNDLFVSGSVEGSFSLWSSGKKKPLHRIKLAHGEQDPGHPNWISAVGVLSNSDIVASGSCDGTVRVWKLANKRHTIQPLLQIPVEGFVNAIEFTSDGRFLVVAVGQEHRLGRWWTLRNTKNQILMIPLSIEA</sequence>
<dbReference type="VEuPathDB" id="VectorBase:ACUA005694"/>
<dbReference type="GO" id="GO:0032040">
    <property type="term" value="C:small-subunit processome"/>
    <property type="evidence" value="ECO:0007669"/>
    <property type="project" value="TreeGrafter"/>
</dbReference>
<keyword evidence="7" id="KW-0812">Transmembrane</keyword>
<dbReference type="InterPro" id="IPR039241">
    <property type="entry name" value="Rrp9-like"/>
</dbReference>
<dbReference type="Pfam" id="PF00400">
    <property type="entry name" value="WD40"/>
    <property type="match status" value="3"/>
</dbReference>
<evidence type="ECO:0000256" key="6">
    <source>
        <dbReference type="SAM" id="MobiDB-lite"/>
    </source>
</evidence>
<dbReference type="InterPro" id="IPR001680">
    <property type="entry name" value="WD40_rpt"/>
</dbReference>
<evidence type="ECO:0000256" key="7">
    <source>
        <dbReference type="SAM" id="Phobius"/>
    </source>
</evidence>
<feature type="region of interest" description="Disordered" evidence="6">
    <location>
        <begin position="1"/>
        <end position="33"/>
    </location>
</feature>
<dbReference type="SUPFAM" id="SSF50978">
    <property type="entry name" value="WD40 repeat-like"/>
    <property type="match status" value="1"/>
</dbReference>
<feature type="transmembrane region" description="Helical" evidence="7">
    <location>
        <begin position="483"/>
        <end position="505"/>
    </location>
</feature>
<organism evidence="8 9">
    <name type="scientific">Anopheles culicifacies</name>
    <dbReference type="NCBI Taxonomy" id="139723"/>
    <lineage>
        <taxon>Eukaryota</taxon>
        <taxon>Metazoa</taxon>
        <taxon>Ecdysozoa</taxon>
        <taxon>Arthropoda</taxon>
        <taxon>Hexapoda</taxon>
        <taxon>Insecta</taxon>
        <taxon>Pterygota</taxon>
        <taxon>Neoptera</taxon>
        <taxon>Endopterygota</taxon>
        <taxon>Diptera</taxon>
        <taxon>Nematocera</taxon>
        <taxon>Culicoidea</taxon>
        <taxon>Culicidae</taxon>
        <taxon>Anophelinae</taxon>
        <taxon>Anopheles</taxon>
        <taxon>culicifacies species complex</taxon>
    </lineage>
</organism>
<protein>
    <submittedName>
        <fullName evidence="8">Uncharacterized protein</fullName>
    </submittedName>
</protein>
<feature type="region of interest" description="Disordered" evidence="6">
    <location>
        <begin position="514"/>
        <end position="559"/>
    </location>
</feature>
<keyword evidence="4" id="KW-0539">Nucleus</keyword>
<dbReference type="GO" id="GO:0034511">
    <property type="term" value="F:U3 snoRNA binding"/>
    <property type="evidence" value="ECO:0007669"/>
    <property type="project" value="InterPro"/>
</dbReference>
<feature type="transmembrane region" description="Helical" evidence="7">
    <location>
        <begin position="232"/>
        <end position="256"/>
    </location>
</feature>
<dbReference type="PRINTS" id="PR00320">
    <property type="entry name" value="GPROTEINBRPT"/>
</dbReference>
<dbReference type="EnsemblMetazoa" id="ACUA005694-RA">
    <property type="protein sequence ID" value="ACUA005694-PA"/>
    <property type="gene ID" value="ACUA005694"/>
</dbReference>
<feature type="transmembrane region" description="Helical" evidence="7">
    <location>
        <begin position="359"/>
        <end position="378"/>
    </location>
</feature>
<keyword evidence="7" id="KW-1133">Transmembrane helix</keyword>
<proteinExistence type="predicted"/>
<keyword evidence="9" id="KW-1185">Reference proteome</keyword>
<feature type="compositionally biased region" description="Acidic residues" evidence="6">
    <location>
        <begin position="533"/>
        <end position="543"/>
    </location>
</feature>
<dbReference type="InterPro" id="IPR020472">
    <property type="entry name" value="WD40_PAC1"/>
</dbReference>
<name>A0A182LZG5_9DIPT</name>
<keyword evidence="2 5" id="KW-0853">WD repeat</keyword>
<evidence type="ECO:0000313" key="9">
    <source>
        <dbReference type="Proteomes" id="UP000075883"/>
    </source>
</evidence>
<evidence type="ECO:0000256" key="3">
    <source>
        <dbReference type="ARBA" id="ARBA00022737"/>
    </source>
</evidence>
<dbReference type="SMART" id="SM00320">
    <property type="entry name" value="WD40"/>
    <property type="match status" value="7"/>
</dbReference>
<feature type="transmembrane region" description="Helical" evidence="7">
    <location>
        <begin position="196"/>
        <end position="220"/>
    </location>
</feature>
<keyword evidence="7" id="KW-0472">Membrane</keyword>
<dbReference type="PROSITE" id="PS50082">
    <property type="entry name" value="WD_REPEATS_2"/>
    <property type="match status" value="3"/>
</dbReference>
<dbReference type="SUPFAM" id="SSF103473">
    <property type="entry name" value="MFS general substrate transporter"/>
    <property type="match status" value="1"/>
</dbReference>
<feature type="compositionally biased region" description="Low complexity" evidence="6">
    <location>
        <begin position="20"/>
        <end position="33"/>
    </location>
</feature>
<dbReference type="InterPro" id="IPR015943">
    <property type="entry name" value="WD40/YVTN_repeat-like_dom_sf"/>
</dbReference>
<evidence type="ECO:0000256" key="4">
    <source>
        <dbReference type="ARBA" id="ARBA00023242"/>
    </source>
</evidence>
<dbReference type="AlphaFoldDB" id="A0A182LZG5"/>